<reference evidence="1 2" key="1">
    <citation type="submission" date="2023-08" db="EMBL/GenBank/DDBJ databases">
        <authorList>
            <person name="Roldan D.M."/>
            <person name="Menes R.J."/>
        </authorList>
    </citation>
    <scope>NUCLEOTIDE SEQUENCE [LARGE SCALE GENOMIC DNA]</scope>
    <source>
        <strain evidence="1 2">CCM 2812</strain>
    </source>
</reference>
<dbReference type="Proteomes" id="UP001235760">
    <property type="component" value="Unassembled WGS sequence"/>
</dbReference>
<proteinExistence type="predicted"/>
<dbReference type="RefSeq" id="WP_305751540.1">
    <property type="nucleotide sequence ID" value="NZ_JAUZEE010000023.1"/>
</dbReference>
<keyword evidence="2" id="KW-1185">Reference proteome</keyword>
<dbReference type="InterPro" id="IPR036388">
    <property type="entry name" value="WH-like_DNA-bd_sf"/>
</dbReference>
<name>A0ABT9G950_LEPDI</name>
<sequence>MTSEKPDTRRRYSAALKAQVVAACDEPGASVAKVAMAHGINANVVHRWRRLAREGKATPAKAGKFIALPLMVAPETAPTCADIRVELRRGAFTMTITWPSSVAADFAVWARELLR</sequence>
<dbReference type="InterPro" id="IPR010921">
    <property type="entry name" value="Trp_repressor/repl_initiator"/>
</dbReference>
<organism evidence="1 2">
    <name type="scientific">Leptothrix discophora</name>
    <dbReference type="NCBI Taxonomy" id="89"/>
    <lineage>
        <taxon>Bacteria</taxon>
        <taxon>Pseudomonadati</taxon>
        <taxon>Pseudomonadota</taxon>
        <taxon>Betaproteobacteria</taxon>
        <taxon>Burkholderiales</taxon>
        <taxon>Sphaerotilaceae</taxon>
        <taxon>Leptothrix</taxon>
    </lineage>
</organism>
<evidence type="ECO:0000313" key="2">
    <source>
        <dbReference type="Proteomes" id="UP001235760"/>
    </source>
</evidence>
<comment type="caution">
    <text evidence="1">The sequence shown here is derived from an EMBL/GenBank/DDBJ whole genome shotgun (WGS) entry which is preliminary data.</text>
</comment>
<dbReference type="InterPro" id="IPR002514">
    <property type="entry name" value="Transposase_8"/>
</dbReference>
<dbReference type="SUPFAM" id="SSF48295">
    <property type="entry name" value="TrpR-like"/>
    <property type="match status" value="1"/>
</dbReference>
<dbReference type="NCBIfam" id="NF047595">
    <property type="entry name" value="IS66_ISRel24_TnpA"/>
    <property type="match status" value="1"/>
</dbReference>
<dbReference type="Pfam" id="PF01527">
    <property type="entry name" value="HTH_Tnp_1"/>
    <property type="match status" value="1"/>
</dbReference>
<protein>
    <submittedName>
        <fullName evidence="1">Transposase</fullName>
    </submittedName>
</protein>
<evidence type="ECO:0000313" key="1">
    <source>
        <dbReference type="EMBL" id="MDP4303004.1"/>
    </source>
</evidence>
<accession>A0ABT9G950</accession>
<gene>
    <name evidence="1" type="ORF">Q8X39_20435</name>
</gene>
<dbReference type="Gene3D" id="1.10.10.10">
    <property type="entry name" value="Winged helix-like DNA-binding domain superfamily/Winged helix DNA-binding domain"/>
    <property type="match status" value="1"/>
</dbReference>
<dbReference type="EMBL" id="JAUZEE010000023">
    <property type="protein sequence ID" value="MDP4303004.1"/>
    <property type="molecule type" value="Genomic_DNA"/>
</dbReference>